<gene>
    <name evidence="3" type="ORF">ElyMa_006767400</name>
</gene>
<feature type="transmembrane region" description="Helical" evidence="2">
    <location>
        <begin position="65"/>
        <end position="86"/>
    </location>
</feature>
<keyword evidence="4" id="KW-1185">Reference proteome</keyword>
<evidence type="ECO:0000313" key="4">
    <source>
        <dbReference type="Proteomes" id="UP000762676"/>
    </source>
</evidence>
<keyword evidence="2" id="KW-0812">Transmembrane</keyword>
<dbReference type="Proteomes" id="UP000762676">
    <property type="component" value="Unassembled WGS sequence"/>
</dbReference>
<dbReference type="AlphaFoldDB" id="A0AAV4J3L8"/>
<feature type="compositionally biased region" description="Low complexity" evidence="1">
    <location>
        <begin position="48"/>
        <end position="62"/>
    </location>
</feature>
<keyword evidence="2" id="KW-0472">Membrane</keyword>
<name>A0AAV4J3L8_9GAST</name>
<feature type="compositionally biased region" description="Basic residues" evidence="1">
    <location>
        <begin position="30"/>
        <end position="41"/>
    </location>
</feature>
<comment type="caution">
    <text evidence="3">The sequence shown here is derived from an EMBL/GenBank/DDBJ whole genome shotgun (WGS) entry which is preliminary data.</text>
</comment>
<protein>
    <submittedName>
        <fullName evidence="3">Uncharacterized protein</fullName>
    </submittedName>
</protein>
<evidence type="ECO:0000313" key="3">
    <source>
        <dbReference type="EMBL" id="GFS15276.1"/>
    </source>
</evidence>
<evidence type="ECO:0000256" key="2">
    <source>
        <dbReference type="SAM" id="Phobius"/>
    </source>
</evidence>
<dbReference type="EMBL" id="BMAT01013556">
    <property type="protein sequence ID" value="GFS15276.1"/>
    <property type="molecule type" value="Genomic_DNA"/>
</dbReference>
<reference evidence="3 4" key="1">
    <citation type="journal article" date="2021" name="Elife">
        <title>Chloroplast acquisition without the gene transfer in kleptoplastic sea slugs, Plakobranchus ocellatus.</title>
        <authorList>
            <person name="Maeda T."/>
            <person name="Takahashi S."/>
            <person name="Yoshida T."/>
            <person name="Shimamura S."/>
            <person name="Takaki Y."/>
            <person name="Nagai Y."/>
            <person name="Toyoda A."/>
            <person name="Suzuki Y."/>
            <person name="Arimoto A."/>
            <person name="Ishii H."/>
            <person name="Satoh N."/>
            <person name="Nishiyama T."/>
            <person name="Hasebe M."/>
            <person name="Maruyama T."/>
            <person name="Minagawa J."/>
            <person name="Obokata J."/>
            <person name="Shigenobu S."/>
        </authorList>
    </citation>
    <scope>NUCLEOTIDE SEQUENCE [LARGE SCALE GENOMIC DNA]</scope>
</reference>
<evidence type="ECO:0000256" key="1">
    <source>
        <dbReference type="SAM" id="MobiDB-lite"/>
    </source>
</evidence>
<accession>A0AAV4J3L8</accession>
<sequence>MLTKSRKTTTQTCQLPNPLCGCIKRNSRKPRHRAYRKRRKGVINSGDACSNSQSSNSSSISSNSVVVVIVVVVVAAVVCVLAVVVVL</sequence>
<keyword evidence="2" id="KW-1133">Transmembrane helix</keyword>
<proteinExistence type="predicted"/>
<feature type="region of interest" description="Disordered" evidence="1">
    <location>
        <begin position="30"/>
        <end position="62"/>
    </location>
</feature>
<organism evidence="3 4">
    <name type="scientific">Elysia marginata</name>
    <dbReference type="NCBI Taxonomy" id="1093978"/>
    <lineage>
        <taxon>Eukaryota</taxon>
        <taxon>Metazoa</taxon>
        <taxon>Spiralia</taxon>
        <taxon>Lophotrochozoa</taxon>
        <taxon>Mollusca</taxon>
        <taxon>Gastropoda</taxon>
        <taxon>Heterobranchia</taxon>
        <taxon>Euthyneura</taxon>
        <taxon>Panpulmonata</taxon>
        <taxon>Sacoglossa</taxon>
        <taxon>Placobranchoidea</taxon>
        <taxon>Plakobranchidae</taxon>
        <taxon>Elysia</taxon>
    </lineage>
</organism>